<accession>A0A7S9NEQ1</accession>
<dbReference type="PROSITE" id="PS51257">
    <property type="entry name" value="PROKAR_LIPOPROTEIN"/>
    <property type="match status" value="1"/>
</dbReference>
<dbReference type="AlphaFoldDB" id="A0A7S9NEQ1"/>
<proteinExistence type="predicted"/>
<evidence type="ECO:0000313" key="1">
    <source>
        <dbReference type="EMBL" id="QPH84409.1"/>
    </source>
</evidence>
<reference evidence="1 2" key="1">
    <citation type="journal article" date="2018" name="Emerg. Microbes Infect.">
        <title>Genomic analysis of oral Campylobacter concisus strains identified a potential bacterial molecular marker associated with active Crohn's disease.</title>
        <authorList>
            <person name="Liu F."/>
            <person name="Ma R."/>
            <person name="Tay C.Y.A."/>
            <person name="Octavia S."/>
            <person name="Lan R."/>
            <person name="Chung H.K.L."/>
            <person name="Riordan S.M."/>
            <person name="Grimm M.C."/>
            <person name="Leong R.W."/>
            <person name="Tanaka M.M."/>
            <person name="Connor S."/>
            <person name="Zhang L."/>
        </authorList>
    </citation>
    <scope>NUCLEOTIDE SEQUENCE [LARGE SCALE GENOMIC DNA]</scope>
    <source>
        <strain evidence="1 2">P10CDO-S2</strain>
    </source>
</reference>
<dbReference type="EMBL" id="CP049274">
    <property type="protein sequence ID" value="QPH84409.1"/>
    <property type="molecule type" value="Genomic_DNA"/>
</dbReference>
<dbReference type="Proteomes" id="UP000594630">
    <property type="component" value="Chromosome"/>
</dbReference>
<evidence type="ECO:0008006" key="3">
    <source>
        <dbReference type="Google" id="ProtNLM"/>
    </source>
</evidence>
<dbReference type="RefSeq" id="WP_103640693.1">
    <property type="nucleotide sequence ID" value="NZ_CABPUZ010000002.1"/>
</dbReference>
<gene>
    <name evidence="1" type="ORF">CVT06_04630</name>
</gene>
<sequence>MKTKIVFSVITATLTFALTGCGEPTTLAEICKADMGSIKHFKGEVKVYKRVNFDWEYNIETKKNELKEDGIKGYLIVDKDTKVDLEKFNVKAVAFSMPKGSIPKNTPHMYILKKYDDIGEGNKTEVLATLETLNPRCNVDGSLELKQKDTKIIAIK</sequence>
<organism evidence="1 2">
    <name type="scientific">Campylobacter concisus</name>
    <dbReference type="NCBI Taxonomy" id="199"/>
    <lineage>
        <taxon>Bacteria</taxon>
        <taxon>Pseudomonadati</taxon>
        <taxon>Campylobacterota</taxon>
        <taxon>Epsilonproteobacteria</taxon>
        <taxon>Campylobacterales</taxon>
        <taxon>Campylobacteraceae</taxon>
        <taxon>Campylobacter</taxon>
    </lineage>
</organism>
<evidence type="ECO:0000313" key="2">
    <source>
        <dbReference type="Proteomes" id="UP000594630"/>
    </source>
</evidence>
<name>A0A7S9NEQ1_9BACT</name>
<protein>
    <recommendedName>
        <fullName evidence="3">Lipoprotein</fullName>
    </recommendedName>
</protein>